<dbReference type="PANTHER" id="PTHR44329">
    <property type="entry name" value="SERINE/THREONINE-PROTEIN KINASE TNNI3K-RELATED"/>
    <property type="match status" value="1"/>
</dbReference>
<gene>
    <name evidence="2" type="ORF">C2G38_2076475</name>
</gene>
<sequence length="304" mass="34631">MYDEMIEWIPFNRLSNIKKIGKGGFGTVFSATWLDGIRTTVKDSKKEEYTKSRETSSTVALKTLSNSQDLSSSDFLQQFKNHMRCKLECGELDIYGLTQCTENQEHLKDGDYLMVFEFADYGDLSSYLQKNFKKLMWEHKLLRLIEISCDLAKVHKTGYIHRDFHSGNILLSKIGVMKADVISYISDLGLSEKFGEYLSKGEVVGVLPYVAPEILSDEYKIHTPEVDIYGLGVIMVEMSTGKKPFDGDKYDTKLAVKICKGLRPECSPGTPDCYIELANKCMQKDPQKRPTANMNTFRMLKKLI</sequence>
<dbReference type="InterPro" id="IPR001245">
    <property type="entry name" value="Ser-Thr/Tyr_kinase_cat_dom"/>
</dbReference>
<dbReference type="GO" id="GO:0004674">
    <property type="term" value="F:protein serine/threonine kinase activity"/>
    <property type="evidence" value="ECO:0007669"/>
    <property type="project" value="TreeGrafter"/>
</dbReference>
<dbReference type="Proteomes" id="UP000266673">
    <property type="component" value="Unassembled WGS sequence"/>
</dbReference>
<dbReference type="Gene3D" id="1.10.510.10">
    <property type="entry name" value="Transferase(Phosphotransferase) domain 1"/>
    <property type="match status" value="1"/>
</dbReference>
<dbReference type="InterPro" id="IPR051681">
    <property type="entry name" value="Ser/Thr_Kinases-Pseudokinases"/>
</dbReference>
<keyword evidence="2" id="KW-0418">Kinase</keyword>
<evidence type="ECO:0000313" key="3">
    <source>
        <dbReference type="Proteomes" id="UP000266673"/>
    </source>
</evidence>
<feature type="domain" description="Protein kinase" evidence="1">
    <location>
        <begin position="14"/>
        <end position="304"/>
    </location>
</feature>
<organism evidence="2 3">
    <name type="scientific">Gigaspora rosea</name>
    <dbReference type="NCBI Taxonomy" id="44941"/>
    <lineage>
        <taxon>Eukaryota</taxon>
        <taxon>Fungi</taxon>
        <taxon>Fungi incertae sedis</taxon>
        <taxon>Mucoromycota</taxon>
        <taxon>Glomeromycotina</taxon>
        <taxon>Glomeromycetes</taxon>
        <taxon>Diversisporales</taxon>
        <taxon>Gigasporaceae</taxon>
        <taxon>Gigaspora</taxon>
    </lineage>
</organism>
<protein>
    <submittedName>
        <fullName evidence="2">Kinase-like domain-containing protein</fullName>
    </submittedName>
</protein>
<dbReference type="PROSITE" id="PS50011">
    <property type="entry name" value="PROTEIN_KINASE_DOM"/>
    <property type="match status" value="1"/>
</dbReference>
<keyword evidence="3" id="KW-1185">Reference proteome</keyword>
<feature type="non-terminal residue" evidence="2">
    <location>
        <position position="304"/>
    </location>
</feature>
<dbReference type="EMBL" id="QKWP01000323">
    <property type="protein sequence ID" value="RIB22136.1"/>
    <property type="molecule type" value="Genomic_DNA"/>
</dbReference>
<evidence type="ECO:0000259" key="1">
    <source>
        <dbReference type="PROSITE" id="PS50011"/>
    </source>
</evidence>
<proteinExistence type="predicted"/>
<dbReference type="STRING" id="44941.A0A397VST0"/>
<dbReference type="GO" id="GO:0005524">
    <property type="term" value="F:ATP binding"/>
    <property type="evidence" value="ECO:0007669"/>
    <property type="project" value="InterPro"/>
</dbReference>
<comment type="caution">
    <text evidence="2">The sequence shown here is derived from an EMBL/GenBank/DDBJ whole genome shotgun (WGS) entry which is preliminary data.</text>
</comment>
<keyword evidence="2" id="KW-0808">Transferase</keyword>
<evidence type="ECO:0000313" key="2">
    <source>
        <dbReference type="EMBL" id="RIB22136.1"/>
    </source>
</evidence>
<dbReference type="SUPFAM" id="SSF56112">
    <property type="entry name" value="Protein kinase-like (PK-like)"/>
    <property type="match status" value="1"/>
</dbReference>
<dbReference type="OrthoDB" id="193860at2759"/>
<dbReference type="InterPro" id="IPR000719">
    <property type="entry name" value="Prot_kinase_dom"/>
</dbReference>
<reference evidence="2 3" key="1">
    <citation type="submission" date="2018-06" db="EMBL/GenBank/DDBJ databases">
        <title>Comparative genomics reveals the genomic features of Rhizophagus irregularis, R. cerebriforme, R. diaphanum and Gigaspora rosea, and their symbiotic lifestyle signature.</title>
        <authorList>
            <person name="Morin E."/>
            <person name="San Clemente H."/>
            <person name="Chen E.C.H."/>
            <person name="De La Providencia I."/>
            <person name="Hainaut M."/>
            <person name="Kuo A."/>
            <person name="Kohler A."/>
            <person name="Murat C."/>
            <person name="Tang N."/>
            <person name="Roy S."/>
            <person name="Loubradou J."/>
            <person name="Henrissat B."/>
            <person name="Grigoriev I.V."/>
            <person name="Corradi N."/>
            <person name="Roux C."/>
            <person name="Martin F.M."/>
        </authorList>
    </citation>
    <scope>NUCLEOTIDE SEQUENCE [LARGE SCALE GENOMIC DNA]</scope>
    <source>
        <strain evidence="2 3">DAOM 194757</strain>
    </source>
</reference>
<dbReference type="Pfam" id="PF07714">
    <property type="entry name" value="PK_Tyr_Ser-Thr"/>
    <property type="match status" value="1"/>
</dbReference>
<dbReference type="InterPro" id="IPR011009">
    <property type="entry name" value="Kinase-like_dom_sf"/>
</dbReference>
<accession>A0A397VST0</accession>
<dbReference type="AlphaFoldDB" id="A0A397VST0"/>
<name>A0A397VST0_9GLOM</name>